<reference evidence="3" key="1">
    <citation type="journal article" date="2020" name="Mol. Plant Microbe Interact.">
        <title>Genome Sequence of the Biocontrol Agent Coniothyrium minitans strain Conio (IMI 134523).</title>
        <authorList>
            <person name="Patel D."/>
            <person name="Shittu T.A."/>
            <person name="Baroncelli R."/>
            <person name="Muthumeenakshi S."/>
            <person name="Osborne T.H."/>
            <person name="Janganan T.K."/>
            <person name="Sreenivasaprasad S."/>
        </authorList>
    </citation>
    <scope>NUCLEOTIDE SEQUENCE</scope>
    <source>
        <strain evidence="3">Conio</strain>
    </source>
</reference>
<accession>A0A9P6GMS7</accession>
<feature type="compositionally biased region" description="Pro residues" evidence="1">
    <location>
        <begin position="129"/>
        <end position="144"/>
    </location>
</feature>
<keyword evidence="2" id="KW-0472">Membrane</keyword>
<protein>
    <submittedName>
        <fullName evidence="3">Uncharacterized protein</fullName>
    </submittedName>
</protein>
<comment type="caution">
    <text evidence="3">The sequence shown here is derived from an EMBL/GenBank/DDBJ whole genome shotgun (WGS) entry which is preliminary data.</text>
</comment>
<name>A0A9P6GMS7_9PLEO</name>
<proteinExistence type="predicted"/>
<evidence type="ECO:0000313" key="4">
    <source>
        <dbReference type="Proteomes" id="UP000756921"/>
    </source>
</evidence>
<sequence>MPRKRSASRSSNSSSSSSSSNSSTHHARAALEAIQRVYTARSARRGAQISASNPSIATAQESSKPTQYDTLSSVHASSSTTTPPIEHPTAHRTHPNPAPALTENTPLLSTFSPVVSPLFPSTSFSSPGYAPPSEPFPDLEPGPGSPSDSSYEGLDVFGTHRLRRRWDLGASGGGGGGHLWENTRFEAWDGCLLVYFFVMFVLVIVGGGVVLIWALLHQS</sequence>
<feature type="compositionally biased region" description="Low complexity" evidence="1">
    <location>
        <begin position="8"/>
        <end position="23"/>
    </location>
</feature>
<feature type="region of interest" description="Disordered" evidence="1">
    <location>
        <begin position="125"/>
        <end position="151"/>
    </location>
</feature>
<dbReference type="Proteomes" id="UP000756921">
    <property type="component" value="Unassembled WGS sequence"/>
</dbReference>
<feature type="compositionally biased region" description="Polar residues" evidence="1">
    <location>
        <begin position="49"/>
        <end position="83"/>
    </location>
</feature>
<feature type="transmembrane region" description="Helical" evidence="2">
    <location>
        <begin position="192"/>
        <end position="216"/>
    </location>
</feature>
<keyword evidence="4" id="KW-1185">Reference proteome</keyword>
<evidence type="ECO:0000256" key="1">
    <source>
        <dbReference type="SAM" id="MobiDB-lite"/>
    </source>
</evidence>
<organism evidence="3 4">
    <name type="scientific">Paraphaeosphaeria minitans</name>
    <dbReference type="NCBI Taxonomy" id="565426"/>
    <lineage>
        <taxon>Eukaryota</taxon>
        <taxon>Fungi</taxon>
        <taxon>Dikarya</taxon>
        <taxon>Ascomycota</taxon>
        <taxon>Pezizomycotina</taxon>
        <taxon>Dothideomycetes</taxon>
        <taxon>Pleosporomycetidae</taxon>
        <taxon>Pleosporales</taxon>
        <taxon>Massarineae</taxon>
        <taxon>Didymosphaeriaceae</taxon>
        <taxon>Paraphaeosphaeria</taxon>
    </lineage>
</organism>
<evidence type="ECO:0000256" key="2">
    <source>
        <dbReference type="SAM" id="Phobius"/>
    </source>
</evidence>
<evidence type="ECO:0000313" key="3">
    <source>
        <dbReference type="EMBL" id="KAF9738552.1"/>
    </source>
</evidence>
<gene>
    <name evidence="3" type="ORF">PMIN01_03835</name>
</gene>
<dbReference type="AlphaFoldDB" id="A0A9P6GMS7"/>
<dbReference type="OrthoDB" id="10587027at2759"/>
<keyword evidence="2" id="KW-0812">Transmembrane</keyword>
<dbReference type="EMBL" id="WJXW01000003">
    <property type="protein sequence ID" value="KAF9738552.1"/>
    <property type="molecule type" value="Genomic_DNA"/>
</dbReference>
<feature type="region of interest" description="Disordered" evidence="1">
    <location>
        <begin position="1"/>
        <end position="105"/>
    </location>
</feature>
<keyword evidence="2" id="KW-1133">Transmembrane helix</keyword>